<dbReference type="InterPro" id="IPR036928">
    <property type="entry name" value="AS_sf"/>
</dbReference>
<comment type="caution">
    <text evidence="2">The sequence shown here is derived from an EMBL/GenBank/DDBJ whole genome shotgun (WGS) entry which is preliminary data.</text>
</comment>
<dbReference type="OrthoDB" id="566138at2759"/>
<dbReference type="SUPFAM" id="SSF75304">
    <property type="entry name" value="Amidase signature (AS) enzymes"/>
    <property type="match status" value="1"/>
</dbReference>
<dbReference type="InterPro" id="IPR023631">
    <property type="entry name" value="Amidase_dom"/>
</dbReference>
<keyword evidence="3" id="KW-1185">Reference proteome</keyword>
<dbReference type="AlphaFoldDB" id="A0A9P5ZBP2"/>
<evidence type="ECO:0000259" key="1">
    <source>
        <dbReference type="Pfam" id="PF01425"/>
    </source>
</evidence>
<dbReference type="Proteomes" id="UP000807469">
    <property type="component" value="Unassembled WGS sequence"/>
</dbReference>
<proteinExistence type="predicted"/>
<evidence type="ECO:0000313" key="3">
    <source>
        <dbReference type="Proteomes" id="UP000807469"/>
    </source>
</evidence>
<sequence>MEHVIKASKDQARLGITQRWLSALYRYFISLPGWKRTVSLALVLGLPLTLTLQPIRNVVFRVFGVFGAWSSNQASKRASIVNGDEEEFPDLYEASVMELQAGLDAGRFTSVDLVKTYLARIDEVNLNGPGLRAILELNPSALSQAVDMDKERRSYGKRSLMHGIPILVKDNIATMASEGMNTTAGSYSLLGSIVPEDAGVVKRLRRAGAIIIGKANLSEFSYFRGERGELPSGWSGRGGQCTNAYYPNADPCGSSSGSGVAASIGLATVTLGTETDGSIMCPSSLNNVVGIKPTVGLTSRAGVIPISSSQDSVGPMTRSVADAAIVLSVISGKDKNDDATLSQPSIVPDYTKALSKDALKGKRIGVPRRVYMDEKVVDDVSSVAVAFEEALNVLKNLGATIVDPADLPSAVDLSKSEYESLVLDVECKIGLNAYLAALKESPTGVRSVADIIKFNDDNPALEKPEGCEGQGRLIGAEKSQGKTAAYLEALAFDYEYGRTRGIDAVLKEHNLDALVLPTVRGTWTPAAIAGYPIITVPLGFYPDDIPIKQSGNSTTRLVSQAPGMPFGISFFSTAYSEFELIGLAYAYEQATHARLARKAYPEAIPKTQLNNIV</sequence>
<gene>
    <name evidence="2" type="ORF">BDN70DRAFT_872717</name>
</gene>
<dbReference type="PANTHER" id="PTHR42678:SF34">
    <property type="entry name" value="OS04G0183300 PROTEIN"/>
    <property type="match status" value="1"/>
</dbReference>
<feature type="domain" description="Amidase" evidence="1">
    <location>
        <begin position="112"/>
        <end position="580"/>
    </location>
</feature>
<protein>
    <submittedName>
        <fullName evidence="2">Amidase signature enzyme</fullName>
    </submittedName>
</protein>
<dbReference type="Pfam" id="PF01425">
    <property type="entry name" value="Amidase"/>
    <property type="match status" value="1"/>
</dbReference>
<dbReference type="Gene3D" id="3.90.1300.10">
    <property type="entry name" value="Amidase signature (AS) domain"/>
    <property type="match status" value="1"/>
</dbReference>
<evidence type="ECO:0000313" key="2">
    <source>
        <dbReference type="EMBL" id="KAF9484228.1"/>
    </source>
</evidence>
<dbReference type="EMBL" id="MU155145">
    <property type="protein sequence ID" value="KAF9484228.1"/>
    <property type="molecule type" value="Genomic_DNA"/>
</dbReference>
<organism evidence="2 3">
    <name type="scientific">Pholiota conissans</name>
    <dbReference type="NCBI Taxonomy" id="109636"/>
    <lineage>
        <taxon>Eukaryota</taxon>
        <taxon>Fungi</taxon>
        <taxon>Dikarya</taxon>
        <taxon>Basidiomycota</taxon>
        <taxon>Agaricomycotina</taxon>
        <taxon>Agaricomycetes</taxon>
        <taxon>Agaricomycetidae</taxon>
        <taxon>Agaricales</taxon>
        <taxon>Agaricineae</taxon>
        <taxon>Strophariaceae</taxon>
        <taxon>Pholiota</taxon>
    </lineage>
</organism>
<reference evidence="2" key="1">
    <citation type="submission" date="2020-11" db="EMBL/GenBank/DDBJ databases">
        <authorList>
            <consortium name="DOE Joint Genome Institute"/>
            <person name="Ahrendt S."/>
            <person name="Riley R."/>
            <person name="Andreopoulos W."/>
            <person name="Labutti K."/>
            <person name="Pangilinan J."/>
            <person name="Ruiz-Duenas F.J."/>
            <person name="Barrasa J.M."/>
            <person name="Sanchez-Garcia M."/>
            <person name="Camarero S."/>
            <person name="Miyauchi S."/>
            <person name="Serrano A."/>
            <person name="Linde D."/>
            <person name="Babiker R."/>
            <person name="Drula E."/>
            <person name="Ayuso-Fernandez I."/>
            <person name="Pacheco R."/>
            <person name="Padilla G."/>
            <person name="Ferreira P."/>
            <person name="Barriuso J."/>
            <person name="Kellner H."/>
            <person name="Castanera R."/>
            <person name="Alfaro M."/>
            <person name="Ramirez L."/>
            <person name="Pisabarro A.G."/>
            <person name="Kuo A."/>
            <person name="Tritt A."/>
            <person name="Lipzen A."/>
            <person name="He G."/>
            <person name="Yan M."/>
            <person name="Ng V."/>
            <person name="Cullen D."/>
            <person name="Martin F."/>
            <person name="Rosso M.-N."/>
            <person name="Henrissat B."/>
            <person name="Hibbett D."/>
            <person name="Martinez A.T."/>
            <person name="Grigoriev I.V."/>
        </authorList>
    </citation>
    <scope>NUCLEOTIDE SEQUENCE</scope>
    <source>
        <strain evidence="2">CIRM-BRFM 674</strain>
    </source>
</reference>
<accession>A0A9P5ZBP2</accession>
<dbReference type="PANTHER" id="PTHR42678">
    <property type="entry name" value="AMIDASE"/>
    <property type="match status" value="1"/>
</dbReference>
<name>A0A9P5ZBP2_9AGAR</name>